<reference evidence="2" key="1">
    <citation type="submission" date="2023-03" db="EMBL/GenBank/DDBJ databases">
        <title>Andean soil-derived lignocellulolytic bacterial consortium as a source of novel taxa and putative plastic-active enzymes.</title>
        <authorList>
            <person name="Diaz-Garcia L."/>
            <person name="Chuvochina M."/>
            <person name="Feuerriegel G."/>
            <person name="Bunk B."/>
            <person name="Sproer C."/>
            <person name="Streit W.R."/>
            <person name="Rodriguez L.M."/>
            <person name="Overmann J."/>
            <person name="Jimenez D.J."/>
        </authorList>
    </citation>
    <scope>NUCLEOTIDE SEQUENCE</scope>
    <source>
        <strain evidence="2">MAG 3858</strain>
    </source>
</reference>
<evidence type="ECO:0000256" key="1">
    <source>
        <dbReference type="SAM" id="SignalP"/>
    </source>
</evidence>
<keyword evidence="1" id="KW-0732">Signal</keyword>
<evidence type="ECO:0000313" key="3">
    <source>
        <dbReference type="Proteomes" id="UP001214530"/>
    </source>
</evidence>
<gene>
    <name evidence="2" type="ORF">P0Y49_09175</name>
</gene>
<organism evidence="2 3">
    <name type="scientific">Candidatus Pedobacter colombiensis</name>
    <dbReference type="NCBI Taxonomy" id="3121371"/>
    <lineage>
        <taxon>Bacteria</taxon>
        <taxon>Pseudomonadati</taxon>
        <taxon>Bacteroidota</taxon>
        <taxon>Sphingobacteriia</taxon>
        <taxon>Sphingobacteriales</taxon>
        <taxon>Sphingobacteriaceae</taxon>
        <taxon>Pedobacter</taxon>
    </lineage>
</organism>
<sequence>MKTILRRSALTLFVTCAFSFASKATITYYFYFTGQYSSYSYVSYTKLTTDNGDQTHTLSCSYPGNNSCCWPFIPVIKRYGVSYSYDAIHDYVMAQISQQNVQGEILYEGKLPVSWSINEKGEGKISIDSDEDVK</sequence>
<accession>A0AAJ5WCW4</accession>
<feature type="signal peptide" evidence="1">
    <location>
        <begin position="1"/>
        <end position="24"/>
    </location>
</feature>
<proteinExistence type="predicted"/>
<name>A0AAJ5WCW4_9SPHI</name>
<dbReference type="Proteomes" id="UP001214530">
    <property type="component" value="Chromosome"/>
</dbReference>
<dbReference type="EMBL" id="CP119313">
    <property type="protein sequence ID" value="WEK21311.1"/>
    <property type="molecule type" value="Genomic_DNA"/>
</dbReference>
<protein>
    <submittedName>
        <fullName evidence="2">Uncharacterized protein</fullName>
    </submittedName>
</protein>
<dbReference type="AlphaFoldDB" id="A0AAJ5WCW4"/>
<evidence type="ECO:0000313" key="2">
    <source>
        <dbReference type="EMBL" id="WEK21311.1"/>
    </source>
</evidence>
<feature type="chain" id="PRO_5042478421" evidence="1">
    <location>
        <begin position="25"/>
        <end position="134"/>
    </location>
</feature>